<dbReference type="PANTHER" id="PTHR21525">
    <property type="entry name" value="MOTILE SPERM PROTEIN"/>
    <property type="match status" value="1"/>
</dbReference>
<reference evidence="2 3" key="1">
    <citation type="submission" date="2022-02" db="EMBL/GenBank/DDBJ databases">
        <title>Chromosome-level reference genomes for two strains of Caenorhabditis briggsae: an improved platform for comparative genomics.</title>
        <authorList>
            <person name="Stevens L."/>
            <person name="Andersen E.C."/>
        </authorList>
    </citation>
    <scope>NUCLEOTIDE SEQUENCE [LARGE SCALE GENOMIC DNA]</scope>
    <source>
        <strain evidence="2">QX1410_ONT</strain>
        <tissue evidence="2">Whole-organism</tissue>
    </source>
</reference>
<dbReference type="Gene3D" id="1.20.5.1230">
    <property type="entry name" value="Apolipoprotein A-I"/>
    <property type="match status" value="1"/>
</dbReference>
<keyword evidence="1" id="KW-0732">Signal</keyword>
<feature type="signal peptide" evidence="1">
    <location>
        <begin position="1"/>
        <end position="24"/>
    </location>
</feature>
<name>A0AAE9A2Z3_CAEBR</name>
<proteinExistence type="predicted"/>
<dbReference type="AlphaFoldDB" id="A0AAE9A2Z3"/>
<dbReference type="Proteomes" id="UP000827892">
    <property type="component" value="Chromosome V"/>
</dbReference>
<accession>A0AAE9A2Z3</accession>
<feature type="chain" id="PRO_5042287491" evidence="1">
    <location>
        <begin position="25"/>
        <end position="375"/>
    </location>
</feature>
<protein>
    <submittedName>
        <fullName evidence="2">Uncharacterized protein</fullName>
    </submittedName>
</protein>
<dbReference type="EMBL" id="CP090895">
    <property type="protein sequence ID" value="ULT91956.1"/>
    <property type="molecule type" value="Genomic_DNA"/>
</dbReference>
<evidence type="ECO:0000313" key="3">
    <source>
        <dbReference type="Proteomes" id="UP000827892"/>
    </source>
</evidence>
<organism evidence="2 3">
    <name type="scientific">Caenorhabditis briggsae</name>
    <dbReference type="NCBI Taxonomy" id="6238"/>
    <lineage>
        <taxon>Eukaryota</taxon>
        <taxon>Metazoa</taxon>
        <taxon>Ecdysozoa</taxon>
        <taxon>Nematoda</taxon>
        <taxon>Chromadorea</taxon>
        <taxon>Rhabditida</taxon>
        <taxon>Rhabditina</taxon>
        <taxon>Rhabditomorpha</taxon>
        <taxon>Rhabditoidea</taxon>
        <taxon>Rhabditidae</taxon>
        <taxon>Peloderinae</taxon>
        <taxon>Caenorhabditis</taxon>
    </lineage>
</organism>
<dbReference type="PANTHER" id="PTHR21525:SF9">
    <property type="entry name" value="CHANNEL_COLICIN DOMAIN-CONTAINING PROTEIN"/>
    <property type="match status" value="1"/>
</dbReference>
<evidence type="ECO:0000256" key="1">
    <source>
        <dbReference type="SAM" id="SignalP"/>
    </source>
</evidence>
<dbReference type="SUPFAM" id="SSF58113">
    <property type="entry name" value="Apolipoprotein A-I"/>
    <property type="match status" value="1"/>
</dbReference>
<sequence>MGTSSKHRILIFLILAFLVPISNCKKEDSYWLDSLYSTFREISEHLPEYSEKFQKTVTGYAEEVQKHYEGSKLESFVNENAAKLYEKSQDNGKTLKEKVVEYAEKVQKHYEGSKLESFVNENAAKLYEKIQENGKVLKEKIGEYAEKVQKHYEGSKLESFVNEIAAKLYEKSQDNGKTLKEKIGDRWNMVSGGTVGAARNAANYVVQVGGRSSNILNIFDKNYISSLGNPKWYVRIDMPHGYVPYYHINVNPAITGLPDPHIQISGVTAHAAGLTGRALHVVNKVAPVAMAVSVAVDALDVANDLMKGHTTQAKKKVVSIVATNTGGYCGASAGAVVGTMFFPGVGTLVGGIVGGVFGGVGGGIAGDIANKVMQS</sequence>
<evidence type="ECO:0000313" key="2">
    <source>
        <dbReference type="EMBL" id="ULT91956.1"/>
    </source>
</evidence>
<gene>
    <name evidence="2" type="ORF">L3Y34_009559</name>
</gene>